<evidence type="ECO:0000256" key="2">
    <source>
        <dbReference type="ARBA" id="ARBA00023295"/>
    </source>
</evidence>
<dbReference type="Proteomes" id="UP000430146">
    <property type="component" value="Unassembled WGS sequence"/>
</dbReference>
<keyword evidence="4" id="KW-0732">Signal</keyword>
<dbReference type="SUPFAM" id="SSF51445">
    <property type="entry name" value="(Trans)glycosidases"/>
    <property type="match status" value="1"/>
</dbReference>
<dbReference type="InterPro" id="IPR001547">
    <property type="entry name" value="Glyco_hydro_5"/>
</dbReference>
<dbReference type="PROSITE" id="PS51257">
    <property type="entry name" value="PROKAR_LIPOPROTEIN"/>
    <property type="match status" value="1"/>
</dbReference>
<dbReference type="Pfam" id="PF00150">
    <property type="entry name" value="Cellulase"/>
    <property type="match status" value="1"/>
</dbReference>
<dbReference type="Gene3D" id="3.20.20.80">
    <property type="entry name" value="Glycosidases"/>
    <property type="match status" value="1"/>
</dbReference>
<dbReference type="GO" id="GO:0000272">
    <property type="term" value="P:polysaccharide catabolic process"/>
    <property type="evidence" value="ECO:0007669"/>
    <property type="project" value="InterPro"/>
</dbReference>
<dbReference type="RefSeq" id="WP_234897618.1">
    <property type="nucleotide sequence ID" value="NZ_CACSIP010000034.1"/>
</dbReference>
<feature type="domain" description="Glycoside hydrolase family 5" evidence="5">
    <location>
        <begin position="44"/>
        <end position="291"/>
    </location>
</feature>
<feature type="signal peptide" evidence="4">
    <location>
        <begin position="1"/>
        <end position="27"/>
    </location>
</feature>
<evidence type="ECO:0000256" key="3">
    <source>
        <dbReference type="RuleBase" id="RU361153"/>
    </source>
</evidence>
<dbReference type="InterPro" id="IPR017853">
    <property type="entry name" value="GH"/>
</dbReference>
<accession>A0A5S9R4Z7</accession>
<keyword evidence="2 3" id="KW-0326">Glycosidase</keyword>
<dbReference type="PANTHER" id="PTHR12631:SF10">
    <property type="entry name" value="BETA-XYLOSIDASE-LIKE PROTEIN-RELATED"/>
    <property type="match status" value="1"/>
</dbReference>
<reference evidence="6 7" key="1">
    <citation type="submission" date="2019-11" db="EMBL/GenBank/DDBJ databases">
        <authorList>
            <person name="Holert J."/>
        </authorList>
    </citation>
    <scope>NUCLEOTIDE SEQUENCE [LARGE SCALE GENOMIC DNA]</scope>
    <source>
        <strain evidence="6">BC8_1</strain>
    </source>
</reference>
<organism evidence="6 7">
    <name type="scientific">Mycolicibacterium vanbaalenii</name>
    <name type="common">Mycobacterium vanbaalenii</name>
    <dbReference type="NCBI Taxonomy" id="110539"/>
    <lineage>
        <taxon>Bacteria</taxon>
        <taxon>Bacillati</taxon>
        <taxon>Actinomycetota</taxon>
        <taxon>Actinomycetes</taxon>
        <taxon>Mycobacteriales</taxon>
        <taxon>Mycobacteriaceae</taxon>
        <taxon>Mycolicibacterium</taxon>
    </lineage>
</organism>
<name>A0A5S9R4Z7_MYCVN</name>
<dbReference type="EMBL" id="CACSIP010000034">
    <property type="protein sequence ID" value="CAA0128273.1"/>
    <property type="molecule type" value="Genomic_DNA"/>
</dbReference>
<keyword evidence="1 3" id="KW-0378">Hydrolase</keyword>
<evidence type="ECO:0000313" key="6">
    <source>
        <dbReference type="EMBL" id="CAA0128273.1"/>
    </source>
</evidence>
<dbReference type="GO" id="GO:0009044">
    <property type="term" value="F:xylan 1,4-beta-xylosidase activity"/>
    <property type="evidence" value="ECO:0007669"/>
    <property type="project" value="UniProtKB-EC"/>
</dbReference>
<feature type="chain" id="PRO_5025057552" evidence="4">
    <location>
        <begin position="28"/>
        <end position="345"/>
    </location>
</feature>
<evidence type="ECO:0000256" key="1">
    <source>
        <dbReference type="ARBA" id="ARBA00022801"/>
    </source>
</evidence>
<proteinExistence type="inferred from homology"/>
<gene>
    <name evidence="6" type="primary">xynB</name>
    <name evidence="6" type="ORF">AELLOGFF_01234</name>
</gene>
<evidence type="ECO:0000256" key="4">
    <source>
        <dbReference type="SAM" id="SignalP"/>
    </source>
</evidence>
<dbReference type="PANTHER" id="PTHR12631">
    <property type="entry name" value="ALPHA-L-IDURONIDASE"/>
    <property type="match status" value="1"/>
</dbReference>
<keyword evidence="7" id="KW-1185">Reference proteome</keyword>
<comment type="similarity">
    <text evidence="3">Belongs to the glycosyl hydrolase 5 (cellulase A) family.</text>
</comment>
<dbReference type="EC" id="3.2.1.37" evidence="6"/>
<evidence type="ECO:0000313" key="7">
    <source>
        <dbReference type="Proteomes" id="UP000430146"/>
    </source>
</evidence>
<sequence>MKRVSGLAMMAILAVVAATGVSCSAQATTPDPSHIGMGVHMMFDDAASIDRQFDLMEQMNVTTVRIDFDWSAIEPEPGQYNWSYQDRIVEQAAARGMQILALLTYTPNWARPPGTTSHVPPDREEDFATFAQAAATRYAPRGVHSWEIWNEPNTSDFWLPLPDVDRYGALFLAAAEAIRQVDGNATVITGGLTRGTDTADGHRISQLTFLTGLYRNGAAQVADAIAVHPYSFPVLPSASDPDVVGGFADLPQLHALMRREGDADKKIWITEFGAPTGTAPEAMSDREQAESLLEARRMAGDWDWAGPLIFYELRDSGTDPAELEQNFGVVRVDLSLKDAGKALMK</sequence>
<dbReference type="InterPro" id="IPR051923">
    <property type="entry name" value="Glycosyl_Hydrolase_39"/>
</dbReference>
<evidence type="ECO:0000259" key="5">
    <source>
        <dbReference type="Pfam" id="PF00150"/>
    </source>
</evidence>
<protein>
    <submittedName>
        <fullName evidence="6">Beta-xylosidase</fullName>
        <ecNumber evidence="6">3.2.1.37</ecNumber>
    </submittedName>
</protein>
<dbReference type="AlphaFoldDB" id="A0A5S9R4Z7"/>